<feature type="transmembrane region" description="Helical" evidence="1">
    <location>
        <begin position="166"/>
        <end position="191"/>
    </location>
</feature>
<keyword evidence="1" id="KW-1133">Transmembrane helix</keyword>
<proteinExistence type="predicted"/>
<feature type="transmembrane region" description="Helical" evidence="1">
    <location>
        <begin position="92"/>
        <end position="116"/>
    </location>
</feature>
<protein>
    <recommendedName>
        <fullName evidence="2">CAAX prenyl protease 2/Lysostaphin resistance protein A-like domain-containing protein</fullName>
    </recommendedName>
</protein>
<sequence length="247" mass="27266">MRLALLALLVLVLAFLLARAVRRERREWARFRRLRATRSRQRVYRRWLIESVVVMGGMSAVVLLATWTILGPTLRDAQRWAPMAWLRAQLDSGFGAGLAIGLPIAFVVGIVLPLVLLRGRIDEIPAIGDIRALLPRNRDELPYGLGLGLSAGVFEETMFRLAMPALIFGIVPNGPVAFLAASLVFGLLHVYQRWTGVLFATVLGLVLSALYVVTGLIVVPILLHALIDLRSLVLIPVLLGTARERVE</sequence>
<dbReference type="Proteomes" id="UP001157034">
    <property type="component" value="Unassembled WGS sequence"/>
</dbReference>
<evidence type="ECO:0000256" key="1">
    <source>
        <dbReference type="SAM" id="Phobius"/>
    </source>
</evidence>
<evidence type="ECO:0000259" key="2">
    <source>
        <dbReference type="Pfam" id="PF02517"/>
    </source>
</evidence>
<feature type="domain" description="CAAX prenyl protease 2/Lysostaphin resistance protein A-like" evidence="2">
    <location>
        <begin position="141"/>
        <end position="229"/>
    </location>
</feature>
<dbReference type="Pfam" id="PF02517">
    <property type="entry name" value="Rce1-like"/>
    <property type="match status" value="1"/>
</dbReference>
<evidence type="ECO:0000313" key="4">
    <source>
        <dbReference type="Proteomes" id="UP001157034"/>
    </source>
</evidence>
<comment type="caution">
    <text evidence="3">The sequence shown here is derived from an EMBL/GenBank/DDBJ whole genome shotgun (WGS) entry which is preliminary data.</text>
</comment>
<dbReference type="InterPro" id="IPR003675">
    <property type="entry name" value="Rce1/LyrA-like_dom"/>
</dbReference>
<reference evidence="4" key="1">
    <citation type="journal article" date="2019" name="Int. J. Syst. Evol. Microbiol.">
        <title>The Global Catalogue of Microorganisms (GCM) 10K type strain sequencing project: providing services to taxonomists for standard genome sequencing and annotation.</title>
        <authorList>
            <consortium name="The Broad Institute Genomics Platform"/>
            <consortium name="The Broad Institute Genome Sequencing Center for Infectious Disease"/>
            <person name="Wu L."/>
            <person name="Ma J."/>
        </authorList>
    </citation>
    <scope>NUCLEOTIDE SEQUENCE [LARGE SCALE GENOMIC DNA]</scope>
    <source>
        <strain evidence="4">NBRC 108894</strain>
    </source>
</reference>
<dbReference type="RefSeq" id="WP_284254770.1">
    <property type="nucleotide sequence ID" value="NZ_BAAAQO010000004.1"/>
</dbReference>
<name>A0ABQ6K676_9MICO</name>
<evidence type="ECO:0000313" key="3">
    <source>
        <dbReference type="EMBL" id="GMA96133.1"/>
    </source>
</evidence>
<keyword evidence="1" id="KW-0812">Transmembrane</keyword>
<organism evidence="3 4">
    <name type="scientific">Pseudolysinimonas kribbensis</name>
    <dbReference type="NCBI Taxonomy" id="433641"/>
    <lineage>
        <taxon>Bacteria</taxon>
        <taxon>Bacillati</taxon>
        <taxon>Actinomycetota</taxon>
        <taxon>Actinomycetes</taxon>
        <taxon>Micrococcales</taxon>
        <taxon>Microbacteriaceae</taxon>
        <taxon>Pseudolysinimonas</taxon>
    </lineage>
</organism>
<accession>A0ABQ6K676</accession>
<keyword evidence="4" id="KW-1185">Reference proteome</keyword>
<feature type="transmembrane region" description="Helical" evidence="1">
    <location>
        <begin position="47"/>
        <end position="71"/>
    </location>
</feature>
<gene>
    <name evidence="3" type="ORF">GCM10025881_29570</name>
</gene>
<keyword evidence="1" id="KW-0472">Membrane</keyword>
<feature type="transmembrane region" description="Helical" evidence="1">
    <location>
        <begin position="197"/>
        <end position="223"/>
    </location>
</feature>
<dbReference type="EMBL" id="BSVB01000001">
    <property type="protein sequence ID" value="GMA96133.1"/>
    <property type="molecule type" value="Genomic_DNA"/>
</dbReference>